<feature type="region of interest" description="Disordered" evidence="12">
    <location>
        <begin position="259"/>
        <end position="281"/>
    </location>
</feature>
<dbReference type="OrthoDB" id="271386at2759"/>
<dbReference type="InterPro" id="IPR003613">
    <property type="entry name" value="Ubox_domain"/>
</dbReference>
<comment type="catalytic activity">
    <reaction evidence="2">
        <text>[protein]-peptidylproline (omega=180) = [protein]-peptidylproline (omega=0)</text>
        <dbReference type="Rhea" id="RHEA:16237"/>
        <dbReference type="Rhea" id="RHEA-COMP:10747"/>
        <dbReference type="Rhea" id="RHEA-COMP:10748"/>
        <dbReference type="ChEBI" id="CHEBI:83833"/>
        <dbReference type="ChEBI" id="CHEBI:83834"/>
        <dbReference type="EC" id="5.2.1.8"/>
    </reaction>
</comment>
<dbReference type="PANTHER" id="PTHR45625:SF1">
    <property type="entry name" value="RING-TYPE E3 UBIQUITIN-PROTEIN LIGASE PPIL2"/>
    <property type="match status" value="1"/>
</dbReference>
<keyword evidence="8" id="KW-0697">Rotamase</keyword>
<dbReference type="GO" id="GO:0006457">
    <property type="term" value="P:protein folding"/>
    <property type="evidence" value="ECO:0007669"/>
    <property type="project" value="InterPro"/>
</dbReference>
<keyword evidence="16" id="KW-1185">Reference proteome</keyword>
<dbReference type="InterPro" id="IPR013083">
    <property type="entry name" value="Znf_RING/FYVE/PHD"/>
</dbReference>
<dbReference type="EMBL" id="CCKQ01005469">
    <property type="protein sequence ID" value="CDW76711.1"/>
    <property type="molecule type" value="Genomic_DNA"/>
</dbReference>
<dbReference type="InterPro" id="IPR029000">
    <property type="entry name" value="Cyclophilin-like_dom_sf"/>
</dbReference>
<comment type="catalytic activity">
    <reaction evidence="1">
        <text>S-ubiquitinyl-[E2 ubiquitin-conjugating enzyme]-L-cysteine + [acceptor protein]-L-lysine = [E2 ubiquitin-conjugating enzyme]-L-cysteine + N(6)-ubiquitinyl-[acceptor protein]-L-lysine.</text>
        <dbReference type="EC" id="2.3.2.27"/>
    </reaction>
</comment>
<proteinExistence type="inferred from homology"/>
<accession>A0A078A7E2</accession>
<evidence type="ECO:0000256" key="9">
    <source>
        <dbReference type="ARBA" id="ARBA00023235"/>
    </source>
</evidence>
<dbReference type="Pfam" id="PF00160">
    <property type="entry name" value="Pro_isomerase"/>
    <property type="match status" value="1"/>
</dbReference>
<dbReference type="PRINTS" id="PR00153">
    <property type="entry name" value="CSAPPISMRASE"/>
</dbReference>
<dbReference type="GO" id="GO:0071013">
    <property type="term" value="C:catalytic step 2 spliceosome"/>
    <property type="evidence" value="ECO:0007669"/>
    <property type="project" value="TreeGrafter"/>
</dbReference>
<evidence type="ECO:0000256" key="3">
    <source>
        <dbReference type="ARBA" id="ARBA00003697"/>
    </source>
</evidence>
<evidence type="ECO:0000256" key="10">
    <source>
        <dbReference type="ARBA" id="ARBA00023242"/>
    </source>
</evidence>
<comment type="similarity">
    <text evidence="5">Belongs to the cyclophilin-type PPIase family. PPIL2 subfamily.</text>
</comment>
<evidence type="ECO:0000256" key="5">
    <source>
        <dbReference type="ARBA" id="ARBA00007930"/>
    </source>
</evidence>
<keyword evidence="11" id="KW-0175">Coiled coil</keyword>
<dbReference type="GO" id="GO:0061630">
    <property type="term" value="F:ubiquitin protein ligase activity"/>
    <property type="evidence" value="ECO:0007669"/>
    <property type="project" value="UniProtKB-EC"/>
</dbReference>
<evidence type="ECO:0000256" key="6">
    <source>
        <dbReference type="ARBA" id="ARBA00022679"/>
    </source>
</evidence>
<feature type="compositionally biased region" description="Polar residues" evidence="12">
    <location>
        <begin position="266"/>
        <end position="281"/>
    </location>
</feature>
<evidence type="ECO:0000259" key="14">
    <source>
        <dbReference type="PROSITE" id="PS51698"/>
    </source>
</evidence>
<evidence type="ECO:0000256" key="12">
    <source>
        <dbReference type="SAM" id="MobiDB-lite"/>
    </source>
</evidence>
<keyword evidence="9 15" id="KW-0413">Isomerase</keyword>
<dbReference type="SUPFAM" id="SSF57850">
    <property type="entry name" value="RING/U-box"/>
    <property type="match status" value="1"/>
</dbReference>
<evidence type="ECO:0000256" key="8">
    <source>
        <dbReference type="ARBA" id="ARBA00023110"/>
    </source>
</evidence>
<keyword evidence="10" id="KW-0539">Nucleus</keyword>
<dbReference type="Gene3D" id="3.30.40.10">
    <property type="entry name" value="Zinc/RING finger domain, C3HC4 (zinc finger)"/>
    <property type="match status" value="1"/>
</dbReference>
<evidence type="ECO:0000256" key="11">
    <source>
        <dbReference type="SAM" id="Coils"/>
    </source>
</evidence>
<dbReference type="InParanoid" id="A0A078A7E2"/>
<feature type="domain" description="PPIase cyclophilin-type" evidence="13">
    <location>
        <begin position="323"/>
        <end position="466"/>
    </location>
</feature>
<dbReference type="PROSITE" id="PS50072">
    <property type="entry name" value="CSA_PPIASE_2"/>
    <property type="match status" value="1"/>
</dbReference>
<evidence type="ECO:0000259" key="13">
    <source>
        <dbReference type="PROSITE" id="PS50072"/>
    </source>
</evidence>
<evidence type="ECO:0000313" key="16">
    <source>
        <dbReference type="Proteomes" id="UP000039865"/>
    </source>
</evidence>
<dbReference type="Proteomes" id="UP000039865">
    <property type="component" value="Unassembled WGS sequence"/>
</dbReference>
<dbReference type="SMART" id="SM00504">
    <property type="entry name" value="Ubox"/>
    <property type="match status" value="1"/>
</dbReference>
<name>A0A078A7E2_STYLE</name>
<feature type="coiled-coil region" evidence="11">
    <location>
        <begin position="175"/>
        <end position="230"/>
    </location>
</feature>
<dbReference type="OMA" id="NFIKHCA"/>
<dbReference type="InterPro" id="IPR044666">
    <property type="entry name" value="Cyclophilin_A-like"/>
</dbReference>
<dbReference type="FunFam" id="3.30.40.10:FF:000079">
    <property type="entry name" value="Peptidyl-prolyl cis-trans isomerase 2"/>
    <property type="match status" value="1"/>
</dbReference>
<comment type="function">
    <text evidence="3">May catalyze the cis-trans isomerization of proline imidic peptide bonds in oligopeptides thereby assisting the folding of proteins. May also function as a chaperone, playing a role in intracellular transport of proteins. May also have a protein ubiquitin ligase activity acting as an E3 ubiquitin protein ligase or as a ubiquitin-ubiquitin ligase promoting elongation of ubiquitin chains on proteins.</text>
</comment>
<keyword evidence="7" id="KW-0833">Ubl conjugation pathway</keyword>
<protein>
    <submittedName>
        <fullName evidence="15">Peptidyl-prolyl cis-trans isomerase-like 2-like</fullName>
    </submittedName>
</protein>
<dbReference type="InterPro" id="IPR026951">
    <property type="entry name" value="PPIL2_U-box_dom"/>
</dbReference>
<evidence type="ECO:0000313" key="15">
    <source>
        <dbReference type="EMBL" id="CDW76711.1"/>
    </source>
</evidence>
<dbReference type="CDD" id="cd16663">
    <property type="entry name" value="RING-Ubox_PPIL2"/>
    <property type="match status" value="1"/>
</dbReference>
<dbReference type="GO" id="GO:0003755">
    <property type="term" value="F:peptidyl-prolyl cis-trans isomerase activity"/>
    <property type="evidence" value="ECO:0007669"/>
    <property type="project" value="UniProtKB-KW"/>
</dbReference>
<dbReference type="PROSITE" id="PS51698">
    <property type="entry name" value="U_BOX"/>
    <property type="match status" value="1"/>
</dbReference>
<dbReference type="InterPro" id="IPR002130">
    <property type="entry name" value="Cyclophilin-type_PPIase_dom"/>
</dbReference>
<dbReference type="GO" id="GO:0000209">
    <property type="term" value="P:protein polyubiquitination"/>
    <property type="evidence" value="ECO:0007669"/>
    <property type="project" value="TreeGrafter"/>
</dbReference>
<dbReference type="AlphaFoldDB" id="A0A078A7E2"/>
<organism evidence="15 16">
    <name type="scientific">Stylonychia lemnae</name>
    <name type="common">Ciliate</name>
    <dbReference type="NCBI Taxonomy" id="5949"/>
    <lineage>
        <taxon>Eukaryota</taxon>
        <taxon>Sar</taxon>
        <taxon>Alveolata</taxon>
        <taxon>Ciliophora</taxon>
        <taxon>Intramacronucleata</taxon>
        <taxon>Spirotrichea</taxon>
        <taxon>Stichotrichia</taxon>
        <taxon>Sporadotrichida</taxon>
        <taxon>Oxytrichidae</taxon>
        <taxon>Stylonychinae</taxon>
        <taxon>Stylonychia</taxon>
    </lineage>
</organism>
<dbReference type="Gene3D" id="2.40.100.10">
    <property type="entry name" value="Cyclophilin-like"/>
    <property type="match status" value="1"/>
</dbReference>
<reference evidence="15 16" key="1">
    <citation type="submission" date="2014-06" db="EMBL/GenBank/DDBJ databases">
        <authorList>
            <person name="Swart Estienne"/>
        </authorList>
    </citation>
    <scope>NUCLEOTIDE SEQUENCE [LARGE SCALE GENOMIC DNA]</scope>
    <source>
        <strain evidence="15 16">130c</strain>
    </source>
</reference>
<evidence type="ECO:0000256" key="4">
    <source>
        <dbReference type="ARBA" id="ARBA00004123"/>
    </source>
</evidence>
<feature type="domain" description="U-box" evidence="14">
    <location>
        <begin position="37"/>
        <end position="110"/>
    </location>
</feature>
<comment type="subcellular location">
    <subcellularLocation>
        <location evidence="4">Nucleus</location>
    </subcellularLocation>
</comment>
<dbReference type="InterPro" id="IPR020892">
    <property type="entry name" value="Cyclophilin-type_PPIase_CS"/>
</dbReference>
<evidence type="ECO:0000256" key="2">
    <source>
        <dbReference type="ARBA" id="ARBA00000971"/>
    </source>
</evidence>
<gene>
    <name evidence="15" type="primary">Contig13557.g14466</name>
    <name evidence="15" type="ORF">STYLEM_5672</name>
</gene>
<dbReference type="FunCoup" id="A0A078A7E2">
    <property type="interactions" value="500"/>
</dbReference>
<dbReference type="PANTHER" id="PTHR45625">
    <property type="entry name" value="PEPTIDYL-PROLYL CIS-TRANS ISOMERASE-RELATED"/>
    <property type="match status" value="1"/>
</dbReference>
<dbReference type="Pfam" id="PF04641">
    <property type="entry name" value="Rtf2"/>
    <property type="match status" value="1"/>
</dbReference>
<dbReference type="SUPFAM" id="SSF50891">
    <property type="entry name" value="Cyclophilin-like"/>
    <property type="match status" value="1"/>
</dbReference>
<evidence type="ECO:0000256" key="1">
    <source>
        <dbReference type="ARBA" id="ARBA00000900"/>
    </source>
</evidence>
<evidence type="ECO:0000256" key="7">
    <source>
        <dbReference type="ARBA" id="ARBA00022786"/>
    </source>
</evidence>
<sequence length="540" mass="62297">MGKKRHAQDKMWITNSELTSEWGGKKEEHRSKKQEYVKMPFYYCNLSMAPFVDPYCTEDGIIFDLLTIIPYLKKYKKNPITGGPMKESDLIKLNFHKNEQGEFHCPITYKTFTDHTHIIAVRETGNVISYEAFNELNKEPQWYFDLLTNEKFDPKKIILIQDPKSPGRKINDFHYKQSNENIQDLLKDKSLKKKEGNEFVNISSQAQRVLDQMKAQNEETKNDKSQKSKIDSEFFKSFEIEPDFESLRIEPKIYIEKRKKEGSRVHGSSTEGKASSGFTSTRYEPITSNQMRQLSDNEIRKDYYNPIKSKQTKGSVQIITNKGSITVQIHCDRVPKTGENFLELCENKYYKNTKFHRLIKGFMIQGGDPEGSGRGGKSYFGDKFEDEFHPSIPHLGRGILSMANSGENTNGSQFFITFKSCPHLDGKHSVFGKIMTGLEFLDQVEGIPVNDKDQPKEEVIIEDTIVLVNPYRDTIADILMKEWKLKSLKEKQKNQDVKWTSLSGFKKNEDKNTTVDTIGKYIKPQQGMIPSSMIAPQTKK</sequence>
<keyword evidence="6" id="KW-0808">Transferase</keyword>
<dbReference type="PROSITE" id="PS00170">
    <property type="entry name" value="CSA_PPIASE_1"/>
    <property type="match status" value="1"/>
</dbReference>
<dbReference type="FunFam" id="2.40.100.10:FF:000014">
    <property type="entry name" value="Peptidyl-prolyl cis-trans isomerase cyp65"/>
    <property type="match status" value="1"/>
</dbReference>